<dbReference type="STRING" id="391937.NA2_14422"/>
<dbReference type="GO" id="GO:0004061">
    <property type="term" value="F:arylformamidase activity"/>
    <property type="evidence" value="ECO:0007669"/>
    <property type="project" value="InterPro"/>
</dbReference>
<dbReference type="SUPFAM" id="SSF102198">
    <property type="entry name" value="Putative cyclase"/>
    <property type="match status" value="1"/>
</dbReference>
<dbReference type="Proteomes" id="UP000006786">
    <property type="component" value="Unassembled WGS sequence"/>
</dbReference>
<evidence type="ECO:0000313" key="1">
    <source>
        <dbReference type="EMBL" id="EKF18115.1"/>
    </source>
</evidence>
<dbReference type="Pfam" id="PF04199">
    <property type="entry name" value="Cyclase"/>
    <property type="match status" value="1"/>
</dbReference>
<dbReference type="GO" id="GO:0019441">
    <property type="term" value="P:L-tryptophan catabolic process to kynurenine"/>
    <property type="evidence" value="ECO:0007669"/>
    <property type="project" value="InterPro"/>
</dbReference>
<dbReference type="InterPro" id="IPR037175">
    <property type="entry name" value="KFase_sf"/>
</dbReference>
<dbReference type="EMBL" id="AMRM01000016">
    <property type="protein sequence ID" value="EKF18115.1"/>
    <property type="molecule type" value="Genomic_DNA"/>
</dbReference>
<dbReference type="AlphaFoldDB" id="K2MB80"/>
<comment type="caution">
    <text evidence="1">The sequence shown here is derived from an EMBL/GenBank/DDBJ whole genome shotgun (WGS) entry which is preliminary data.</text>
</comment>
<proteinExistence type="predicted"/>
<dbReference type="PANTHER" id="PTHR31118">
    <property type="entry name" value="CYCLASE-LIKE PROTEIN 2"/>
    <property type="match status" value="1"/>
</dbReference>
<dbReference type="RefSeq" id="WP_008597732.1">
    <property type="nucleotide sequence ID" value="NZ_AMRM01000016.1"/>
</dbReference>
<dbReference type="Gene3D" id="3.50.30.50">
    <property type="entry name" value="Putative cyclase"/>
    <property type="match status" value="1"/>
</dbReference>
<gene>
    <name evidence="1" type="ORF">NA2_14422</name>
</gene>
<dbReference type="PANTHER" id="PTHR31118:SF12">
    <property type="entry name" value="CYCLASE-LIKE PROTEIN 2"/>
    <property type="match status" value="1"/>
</dbReference>
<dbReference type="PATRIC" id="fig|391937.3.peg.2966"/>
<accession>K2MB80</accession>
<sequence>MSVQASNPAALLGDLALALVSGAVEVVDLTHTLDPDFPVIVLPPEFGQCARFRMEEISAYDHRGPAWKWHNFTCGEHTGTHFDAPSHWVSGRDVPNGSVDEIPAERFIGPVCVIDCSQGAKANEDFELTPEVIAAWEAENGRIPEGSWVLMRTDWSKRRGAAYLNMRDDGAHSPGPTPEAMRLLVDERGIRGFGTETVGTDAGQGAHYTPPYPAHFFLHGAGRYGLQCLNNLDRLPATGAMLIATPLKIRNGTGSPLRVIALVPNQGLPNKDAQ</sequence>
<evidence type="ECO:0000313" key="2">
    <source>
        <dbReference type="Proteomes" id="UP000006786"/>
    </source>
</evidence>
<dbReference type="OrthoDB" id="9777007at2"/>
<protein>
    <submittedName>
        <fullName evidence="1">Cyclase family protein</fullName>
    </submittedName>
</protein>
<dbReference type="eggNOG" id="COG1878">
    <property type="taxonomic scope" value="Bacteria"/>
</dbReference>
<name>K2MB80_9HYPH</name>
<dbReference type="InterPro" id="IPR007325">
    <property type="entry name" value="KFase/CYL"/>
</dbReference>
<reference evidence="1 2" key="1">
    <citation type="journal article" date="2012" name="J. Bacteriol.">
        <title>Genome Sequence of Nitratireductor pacificus Type Strain pht-3B.</title>
        <authorList>
            <person name="Lai Q."/>
            <person name="Li G."/>
            <person name="Shao Z."/>
        </authorList>
    </citation>
    <scope>NUCLEOTIDE SEQUENCE [LARGE SCALE GENOMIC DNA]</scope>
    <source>
        <strain evidence="2">pht-3B</strain>
    </source>
</reference>
<keyword evidence="2" id="KW-1185">Reference proteome</keyword>
<organism evidence="1 2">
    <name type="scientific">Nitratireductor pacificus pht-3B</name>
    <dbReference type="NCBI Taxonomy" id="391937"/>
    <lineage>
        <taxon>Bacteria</taxon>
        <taxon>Pseudomonadati</taxon>
        <taxon>Pseudomonadota</taxon>
        <taxon>Alphaproteobacteria</taxon>
        <taxon>Hyphomicrobiales</taxon>
        <taxon>Phyllobacteriaceae</taxon>
        <taxon>Nitratireductor</taxon>
    </lineage>
</organism>